<dbReference type="Proteomes" id="UP001179952">
    <property type="component" value="Unassembled WGS sequence"/>
</dbReference>
<protein>
    <submittedName>
        <fullName evidence="1">Uncharacterized protein</fullName>
    </submittedName>
</protein>
<dbReference type="AlphaFoldDB" id="A0AAV9AG72"/>
<evidence type="ECO:0000313" key="1">
    <source>
        <dbReference type="EMBL" id="KAK1263096.1"/>
    </source>
</evidence>
<evidence type="ECO:0000313" key="2">
    <source>
        <dbReference type="Proteomes" id="UP001179952"/>
    </source>
</evidence>
<dbReference type="EMBL" id="JAUJYN010000009">
    <property type="protein sequence ID" value="KAK1263096.1"/>
    <property type="molecule type" value="Genomic_DNA"/>
</dbReference>
<name>A0AAV9AG72_ACOGR</name>
<reference evidence="1" key="2">
    <citation type="submission" date="2023-06" db="EMBL/GenBank/DDBJ databases">
        <authorList>
            <person name="Ma L."/>
            <person name="Liu K.-W."/>
            <person name="Li Z."/>
            <person name="Hsiao Y.-Y."/>
            <person name="Qi Y."/>
            <person name="Fu T."/>
            <person name="Tang G."/>
            <person name="Zhang D."/>
            <person name="Sun W.-H."/>
            <person name="Liu D.-K."/>
            <person name="Li Y."/>
            <person name="Chen G.-Z."/>
            <person name="Liu X.-D."/>
            <person name="Liao X.-Y."/>
            <person name="Jiang Y.-T."/>
            <person name="Yu X."/>
            <person name="Hao Y."/>
            <person name="Huang J."/>
            <person name="Zhao X.-W."/>
            <person name="Ke S."/>
            <person name="Chen Y.-Y."/>
            <person name="Wu W.-L."/>
            <person name="Hsu J.-L."/>
            <person name="Lin Y.-F."/>
            <person name="Huang M.-D."/>
            <person name="Li C.-Y."/>
            <person name="Huang L."/>
            <person name="Wang Z.-W."/>
            <person name="Zhao X."/>
            <person name="Zhong W.-Y."/>
            <person name="Peng D.-H."/>
            <person name="Ahmad S."/>
            <person name="Lan S."/>
            <person name="Zhang J.-S."/>
            <person name="Tsai W.-C."/>
            <person name="Van De Peer Y."/>
            <person name="Liu Z.-J."/>
        </authorList>
    </citation>
    <scope>NUCLEOTIDE SEQUENCE</scope>
    <source>
        <strain evidence="1">SCP</strain>
        <tissue evidence="1">Leaves</tissue>
    </source>
</reference>
<organism evidence="1 2">
    <name type="scientific">Acorus gramineus</name>
    <name type="common">Dwarf sweet flag</name>
    <dbReference type="NCBI Taxonomy" id="55184"/>
    <lineage>
        <taxon>Eukaryota</taxon>
        <taxon>Viridiplantae</taxon>
        <taxon>Streptophyta</taxon>
        <taxon>Embryophyta</taxon>
        <taxon>Tracheophyta</taxon>
        <taxon>Spermatophyta</taxon>
        <taxon>Magnoliopsida</taxon>
        <taxon>Liliopsida</taxon>
        <taxon>Acoraceae</taxon>
        <taxon>Acorus</taxon>
    </lineage>
</organism>
<accession>A0AAV9AG72</accession>
<reference evidence="1" key="1">
    <citation type="journal article" date="2023" name="Nat. Commun.">
        <title>Diploid and tetraploid genomes of Acorus and the evolution of monocots.</title>
        <authorList>
            <person name="Ma L."/>
            <person name="Liu K.W."/>
            <person name="Li Z."/>
            <person name="Hsiao Y.Y."/>
            <person name="Qi Y."/>
            <person name="Fu T."/>
            <person name="Tang G.D."/>
            <person name="Zhang D."/>
            <person name="Sun W.H."/>
            <person name="Liu D.K."/>
            <person name="Li Y."/>
            <person name="Chen G.Z."/>
            <person name="Liu X.D."/>
            <person name="Liao X.Y."/>
            <person name="Jiang Y.T."/>
            <person name="Yu X."/>
            <person name="Hao Y."/>
            <person name="Huang J."/>
            <person name="Zhao X.W."/>
            <person name="Ke S."/>
            <person name="Chen Y.Y."/>
            <person name="Wu W.L."/>
            <person name="Hsu J.L."/>
            <person name="Lin Y.F."/>
            <person name="Huang M.D."/>
            <person name="Li C.Y."/>
            <person name="Huang L."/>
            <person name="Wang Z.W."/>
            <person name="Zhao X."/>
            <person name="Zhong W.Y."/>
            <person name="Peng D.H."/>
            <person name="Ahmad S."/>
            <person name="Lan S."/>
            <person name="Zhang J.S."/>
            <person name="Tsai W.C."/>
            <person name="Van de Peer Y."/>
            <person name="Liu Z.J."/>
        </authorList>
    </citation>
    <scope>NUCLEOTIDE SEQUENCE</scope>
    <source>
        <strain evidence="1">SCP</strain>
    </source>
</reference>
<proteinExistence type="predicted"/>
<sequence length="54" mass="6304">MLKMGWHSYGYSFIAMGNRITILWWRGEERRGEEGEARATNTLTKSSIRWGGVR</sequence>
<keyword evidence="2" id="KW-1185">Reference proteome</keyword>
<gene>
    <name evidence="1" type="ORF">QJS04_geneDACA013610</name>
</gene>
<comment type="caution">
    <text evidence="1">The sequence shown here is derived from an EMBL/GenBank/DDBJ whole genome shotgun (WGS) entry which is preliminary data.</text>
</comment>